<evidence type="ECO:0000256" key="1">
    <source>
        <dbReference type="ARBA" id="ARBA00001933"/>
    </source>
</evidence>
<dbReference type="AlphaFoldDB" id="A0A829PTG4"/>
<dbReference type="GO" id="GO:0031071">
    <property type="term" value="F:cysteine desulfurase activity"/>
    <property type="evidence" value="ECO:0007669"/>
    <property type="project" value="UniProtKB-EC"/>
</dbReference>
<dbReference type="InterPro" id="IPR000192">
    <property type="entry name" value="Aminotrans_V_dom"/>
</dbReference>
<organism evidence="5 6">
    <name type="scientific">Mycobacteroides abscessus MAB_030201_1075</name>
    <dbReference type="NCBI Taxonomy" id="1335410"/>
    <lineage>
        <taxon>Bacteria</taxon>
        <taxon>Bacillati</taxon>
        <taxon>Actinomycetota</taxon>
        <taxon>Actinomycetes</taxon>
        <taxon>Mycobacteriales</taxon>
        <taxon>Mycobacteriaceae</taxon>
        <taxon>Mycobacteroides</taxon>
        <taxon>Mycobacteroides abscessus</taxon>
    </lineage>
</organism>
<comment type="cofactor">
    <cofactor evidence="1">
        <name>pyridoxal 5'-phosphate</name>
        <dbReference type="ChEBI" id="CHEBI:597326"/>
    </cofactor>
</comment>
<evidence type="ECO:0000256" key="3">
    <source>
        <dbReference type="SAM" id="MobiDB-lite"/>
    </source>
</evidence>
<feature type="domain" description="Aminotransferase class V" evidence="4">
    <location>
        <begin position="5"/>
        <end position="58"/>
    </location>
</feature>
<keyword evidence="5" id="KW-0032">Aminotransferase</keyword>
<reference evidence="5 6" key="1">
    <citation type="submission" date="2014-01" db="EMBL/GenBank/DDBJ databases">
        <authorList>
            <person name="Zelazny A."/>
            <person name="Olivier K."/>
            <person name="Sampaio E.P."/>
            <person name="Holland S.M."/>
            <person name="Tallon L.J."/>
            <person name="Sadzewicz L.K."/>
            <person name="Sengamalay N."/>
            <person name="Fraser C.M."/>
            <person name="Hine E."/>
            <person name="Shefchek K.A."/>
            <person name="Das S.P."/>
            <person name="Shallom S.J."/>
            <person name="Agrawal S."/>
            <person name="Tettelin H."/>
        </authorList>
    </citation>
    <scope>NUCLEOTIDE SEQUENCE [LARGE SCALE GENOMIC DNA]</scope>
    <source>
        <strain evidence="5 6">MAB_030201_1075</strain>
    </source>
</reference>
<dbReference type="InterPro" id="IPR015424">
    <property type="entry name" value="PyrdxlP-dep_Trfase"/>
</dbReference>
<evidence type="ECO:0000259" key="4">
    <source>
        <dbReference type="Pfam" id="PF00266"/>
    </source>
</evidence>
<evidence type="ECO:0000313" key="5">
    <source>
        <dbReference type="EMBL" id="ETZ90428.1"/>
    </source>
</evidence>
<accession>A0A829PTG4</accession>
<dbReference type="PANTHER" id="PTHR11601">
    <property type="entry name" value="CYSTEINE DESULFURYLASE FAMILY MEMBER"/>
    <property type="match status" value="1"/>
</dbReference>
<evidence type="ECO:0000256" key="2">
    <source>
        <dbReference type="ARBA" id="ARBA00050776"/>
    </source>
</evidence>
<dbReference type="Pfam" id="PF00266">
    <property type="entry name" value="Aminotran_5"/>
    <property type="match status" value="1"/>
</dbReference>
<dbReference type="SUPFAM" id="SSF53383">
    <property type="entry name" value="PLP-dependent transferases"/>
    <property type="match status" value="1"/>
</dbReference>
<dbReference type="Proteomes" id="UP000019854">
    <property type="component" value="Unassembled WGS sequence"/>
</dbReference>
<dbReference type="InterPro" id="IPR015422">
    <property type="entry name" value="PyrdxlP-dep_Trfase_small"/>
</dbReference>
<dbReference type="GO" id="GO:0008483">
    <property type="term" value="F:transaminase activity"/>
    <property type="evidence" value="ECO:0007669"/>
    <property type="project" value="UniProtKB-KW"/>
</dbReference>
<name>A0A829PTG4_9MYCO</name>
<evidence type="ECO:0000313" key="6">
    <source>
        <dbReference type="Proteomes" id="UP000019854"/>
    </source>
</evidence>
<feature type="compositionally biased region" description="Basic and acidic residues" evidence="3">
    <location>
        <begin position="39"/>
        <end position="52"/>
    </location>
</feature>
<protein>
    <submittedName>
        <fullName evidence="5">Aminotransferase class-V family protein</fullName>
    </submittedName>
</protein>
<sequence>MSRSVYLDHAATTPMRPDAIEAMAATMAQTGNAASLHGAGRDARRRVEESRESIAAALGPGRRR</sequence>
<dbReference type="PANTHER" id="PTHR11601:SF34">
    <property type="entry name" value="CYSTEINE DESULFURASE"/>
    <property type="match status" value="1"/>
</dbReference>
<feature type="region of interest" description="Disordered" evidence="3">
    <location>
        <begin position="33"/>
        <end position="64"/>
    </location>
</feature>
<dbReference type="EMBL" id="JAOX01000001">
    <property type="protein sequence ID" value="ETZ90428.1"/>
    <property type="molecule type" value="Genomic_DNA"/>
</dbReference>
<proteinExistence type="predicted"/>
<dbReference type="Gene3D" id="3.90.1150.10">
    <property type="entry name" value="Aspartate Aminotransferase, domain 1"/>
    <property type="match status" value="1"/>
</dbReference>
<keyword evidence="5" id="KW-0808">Transferase</keyword>
<gene>
    <name evidence="5" type="ORF">L829_4012</name>
</gene>
<dbReference type="Gene3D" id="1.10.260.50">
    <property type="match status" value="1"/>
</dbReference>
<comment type="catalytic activity">
    <reaction evidence="2">
        <text>(sulfur carrier)-H + L-cysteine = (sulfur carrier)-SH + L-alanine</text>
        <dbReference type="Rhea" id="RHEA:43892"/>
        <dbReference type="Rhea" id="RHEA-COMP:14737"/>
        <dbReference type="Rhea" id="RHEA-COMP:14739"/>
        <dbReference type="ChEBI" id="CHEBI:29917"/>
        <dbReference type="ChEBI" id="CHEBI:35235"/>
        <dbReference type="ChEBI" id="CHEBI:57972"/>
        <dbReference type="ChEBI" id="CHEBI:64428"/>
        <dbReference type="EC" id="2.8.1.7"/>
    </reaction>
</comment>
<comment type="caution">
    <text evidence="5">The sequence shown here is derived from an EMBL/GenBank/DDBJ whole genome shotgun (WGS) entry which is preliminary data.</text>
</comment>